<dbReference type="STRING" id="764299.STRIC_1912"/>
<dbReference type="Proteomes" id="UP000003330">
    <property type="component" value="Unassembled WGS sequence"/>
</dbReference>
<sequence>MKTLKSTGLLVTLSLLVGTTYPIQSVLAEDMAPTTSLQEKSQGSVTVDAQLRPNKPIIDTKIRTSQPLKKAN</sequence>
<evidence type="ECO:0000313" key="1">
    <source>
        <dbReference type="EMBL" id="EHI69147.1"/>
    </source>
</evidence>
<evidence type="ECO:0000313" key="2">
    <source>
        <dbReference type="Proteomes" id="UP000003330"/>
    </source>
</evidence>
<keyword evidence="2" id="KW-1185">Reference proteome</keyword>
<organism evidence="1 2">
    <name type="scientific">Streptococcus ictaluri 707-05</name>
    <dbReference type="NCBI Taxonomy" id="764299"/>
    <lineage>
        <taxon>Bacteria</taxon>
        <taxon>Bacillati</taxon>
        <taxon>Bacillota</taxon>
        <taxon>Bacilli</taxon>
        <taxon>Lactobacillales</taxon>
        <taxon>Streptococcaceae</taxon>
        <taxon>Streptococcus</taxon>
    </lineage>
</organism>
<protein>
    <submittedName>
        <fullName evidence="1">Uncharacterized protein</fullName>
    </submittedName>
</protein>
<proteinExistence type="predicted"/>
<gene>
    <name evidence="1" type="ORF">STRIC_1912</name>
</gene>
<reference evidence="1 2" key="1">
    <citation type="journal article" date="2014" name="Int. J. Syst. Evol. Microbiol.">
        <title>Phylogenomics and the dynamic genome evolution of the genus Streptococcus.</title>
        <authorList>
            <consortium name="The Broad Institute Genome Sequencing Platform"/>
            <person name="Richards V.P."/>
            <person name="Palmer S.R."/>
            <person name="Pavinski Bitar P.D."/>
            <person name="Qin X."/>
            <person name="Weinstock G.M."/>
            <person name="Highlander S.K."/>
            <person name="Town C.D."/>
            <person name="Burne R.A."/>
            <person name="Stanhope M.J."/>
        </authorList>
    </citation>
    <scope>NUCLEOTIDE SEQUENCE [LARGE SCALE GENOMIC DNA]</scope>
    <source>
        <strain evidence="1 2">707-05</strain>
    </source>
</reference>
<accession>G5K525</accession>
<dbReference type="AlphaFoldDB" id="G5K525"/>
<name>G5K525_9STRE</name>
<dbReference type="RefSeq" id="WP_008090142.1">
    <property type="nucleotide sequence ID" value="NZ_AEUX02000007.1"/>
</dbReference>
<dbReference type="EMBL" id="AEUX02000007">
    <property type="protein sequence ID" value="EHI69147.1"/>
    <property type="molecule type" value="Genomic_DNA"/>
</dbReference>
<comment type="caution">
    <text evidence="1">The sequence shown here is derived from an EMBL/GenBank/DDBJ whole genome shotgun (WGS) entry which is preliminary data.</text>
</comment>